<feature type="domain" description="Aminoacyl-transfer RNA synthetases class-II family profile" evidence="7">
    <location>
        <begin position="38"/>
        <end position="163"/>
    </location>
</feature>
<evidence type="ECO:0000256" key="2">
    <source>
        <dbReference type="ARBA" id="ARBA00022598"/>
    </source>
</evidence>
<proteinExistence type="predicted"/>
<name>A0A699Z2X6_HAELA</name>
<evidence type="ECO:0000313" key="9">
    <source>
        <dbReference type="Proteomes" id="UP000485058"/>
    </source>
</evidence>
<dbReference type="GO" id="GO:0006434">
    <property type="term" value="P:seryl-tRNA aminoacylation"/>
    <property type="evidence" value="ECO:0007669"/>
    <property type="project" value="InterPro"/>
</dbReference>
<feature type="non-terminal residue" evidence="8">
    <location>
        <position position="191"/>
    </location>
</feature>
<dbReference type="EC" id="6.1.1.11" evidence="1"/>
<dbReference type="Pfam" id="PF00587">
    <property type="entry name" value="tRNA-synt_2b"/>
    <property type="match status" value="1"/>
</dbReference>
<keyword evidence="5" id="KW-0030">Aminoacyl-tRNA synthetase</keyword>
<dbReference type="GO" id="GO:0004828">
    <property type="term" value="F:serine-tRNA ligase activity"/>
    <property type="evidence" value="ECO:0007669"/>
    <property type="project" value="UniProtKB-EC"/>
</dbReference>
<dbReference type="Proteomes" id="UP000485058">
    <property type="component" value="Unassembled WGS sequence"/>
</dbReference>
<dbReference type="PROSITE" id="PS50862">
    <property type="entry name" value="AA_TRNA_LIGASE_II"/>
    <property type="match status" value="1"/>
</dbReference>
<evidence type="ECO:0000313" key="8">
    <source>
        <dbReference type="EMBL" id="GFH09742.1"/>
    </source>
</evidence>
<dbReference type="SUPFAM" id="SSF55681">
    <property type="entry name" value="Class II aaRS and biotin synthetases"/>
    <property type="match status" value="1"/>
</dbReference>
<keyword evidence="2 8" id="KW-0436">Ligase</keyword>
<gene>
    <name evidence="8" type="ORF">HaLaN_04939</name>
</gene>
<dbReference type="InterPro" id="IPR002314">
    <property type="entry name" value="aa-tRNA-synt_IIb"/>
</dbReference>
<dbReference type="AlphaFoldDB" id="A0A699Z2X6"/>
<dbReference type="InterPro" id="IPR045864">
    <property type="entry name" value="aa-tRNA-synth_II/BPL/LPL"/>
</dbReference>
<dbReference type="Gene3D" id="3.30.930.10">
    <property type="entry name" value="Bira Bifunctional Protein, Domain 2"/>
    <property type="match status" value="1"/>
</dbReference>
<dbReference type="InterPro" id="IPR006195">
    <property type="entry name" value="aa-tRNA-synth_II"/>
</dbReference>
<dbReference type="PRINTS" id="PR00981">
    <property type="entry name" value="TRNASYNTHSER"/>
</dbReference>
<evidence type="ECO:0000259" key="7">
    <source>
        <dbReference type="PROSITE" id="PS50862"/>
    </source>
</evidence>
<evidence type="ECO:0000256" key="5">
    <source>
        <dbReference type="ARBA" id="ARBA00023146"/>
    </source>
</evidence>
<protein>
    <recommendedName>
        <fullName evidence="1">serine--tRNA ligase</fullName>
        <ecNumber evidence="1">6.1.1.11</ecNumber>
    </recommendedName>
    <alternativeName>
        <fullName evidence="6">Seryl-tRNA synthetase</fullName>
    </alternativeName>
</protein>
<evidence type="ECO:0000256" key="6">
    <source>
        <dbReference type="ARBA" id="ARBA00031113"/>
    </source>
</evidence>
<feature type="non-terminal residue" evidence="8">
    <location>
        <position position="1"/>
    </location>
</feature>
<dbReference type="InterPro" id="IPR002317">
    <property type="entry name" value="Ser-tRNA-ligase_type_1"/>
</dbReference>
<comment type="caution">
    <text evidence="8">The sequence shown here is derived from an EMBL/GenBank/DDBJ whole genome shotgun (WGS) entry which is preliminary data.</text>
</comment>
<dbReference type="PANTHER" id="PTHR11778">
    <property type="entry name" value="SERYL-TRNA SYNTHETASE"/>
    <property type="match status" value="1"/>
</dbReference>
<dbReference type="GO" id="GO:0005524">
    <property type="term" value="F:ATP binding"/>
    <property type="evidence" value="ECO:0007669"/>
    <property type="project" value="UniProtKB-KW"/>
</dbReference>
<sequence>RGRWQWQQPLPDRHQRAGAVCAAPGQLAGAPGPAPQCRYVGLSTCFRREAGSHGKDTAGIFRVHQFDKVEQFAITSPGQPSWDMLDRMVQTAQDFYTSLQLPHRSVRVVSGALNLAAAAKVDVEAWFPASETYRELVSASNCTDYQARRLDIRLRSAGAGSRRSPTIHARSGLCEVSQTPPAGRAAARVGA</sequence>
<organism evidence="8 9">
    <name type="scientific">Haematococcus lacustris</name>
    <name type="common">Green alga</name>
    <name type="synonym">Haematococcus pluvialis</name>
    <dbReference type="NCBI Taxonomy" id="44745"/>
    <lineage>
        <taxon>Eukaryota</taxon>
        <taxon>Viridiplantae</taxon>
        <taxon>Chlorophyta</taxon>
        <taxon>core chlorophytes</taxon>
        <taxon>Chlorophyceae</taxon>
        <taxon>CS clade</taxon>
        <taxon>Chlamydomonadales</taxon>
        <taxon>Haematococcaceae</taxon>
        <taxon>Haematococcus</taxon>
    </lineage>
</organism>
<reference evidence="8 9" key="1">
    <citation type="submission" date="2020-02" db="EMBL/GenBank/DDBJ databases">
        <title>Draft genome sequence of Haematococcus lacustris strain NIES-144.</title>
        <authorList>
            <person name="Morimoto D."/>
            <person name="Nakagawa S."/>
            <person name="Yoshida T."/>
            <person name="Sawayama S."/>
        </authorList>
    </citation>
    <scope>NUCLEOTIDE SEQUENCE [LARGE SCALE GENOMIC DNA]</scope>
    <source>
        <strain evidence="8 9">NIES-144</strain>
    </source>
</reference>
<accession>A0A699Z2X6</accession>
<evidence type="ECO:0000256" key="3">
    <source>
        <dbReference type="ARBA" id="ARBA00022741"/>
    </source>
</evidence>
<evidence type="ECO:0000256" key="1">
    <source>
        <dbReference type="ARBA" id="ARBA00012840"/>
    </source>
</evidence>
<keyword evidence="3" id="KW-0547">Nucleotide-binding</keyword>
<keyword evidence="4" id="KW-0067">ATP-binding</keyword>
<dbReference type="EMBL" id="BLLF01000258">
    <property type="protein sequence ID" value="GFH09742.1"/>
    <property type="molecule type" value="Genomic_DNA"/>
</dbReference>
<evidence type="ECO:0000256" key="4">
    <source>
        <dbReference type="ARBA" id="ARBA00022840"/>
    </source>
</evidence>
<keyword evidence="9" id="KW-1185">Reference proteome</keyword>